<dbReference type="AlphaFoldDB" id="A0A8H7D328"/>
<protein>
    <submittedName>
        <fullName evidence="2">Uncharacterized protein</fullName>
    </submittedName>
</protein>
<dbReference type="EMBL" id="JACAZH010000010">
    <property type="protein sequence ID" value="KAF7357221.1"/>
    <property type="molecule type" value="Genomic_DNA"/>
</dbReference>
<keyword evidence="3" id="KW-1185">Reference proteome</keyword>
<dbReference type="OrthoDB" id="3063746at2759"/>
<sequence length="104" mass="11532">MAEGTQLKEENAKRSSDIPSSASKYKTGRFSSTGDALLHAADIPVYDGRKLALVAKRCIDDLNNILPRYTDNDGEIPTDQLRGYRVSQYLKKGKDDSPDEEPIT</sequence>
<feature type="compositionally biased region" description="Basic and acidic residues" evidence="1">
    <location>
        <begin position="1"/>
        <end position="16"/>
    </location>
</feature>
<proteinExistence type="predicted"/>
<feature type="region of interest" description="Disordered" evidence="1">
    <location>
        <begin position="1"/>
        <end position="29"/>
    </location>
</feature>
<evidence type="ECO:0000313" key="3">
    <source>
        <dbReference type="Proteomes" id="UP000623467"/>
    </source>
</evidence>
<gene>
    <name evidence="2" type="ORF">MSAN_01317000</name>
</gene>
<accession>A0A8H7D328</accession>
<evidence type="ECO:0000256" key="1">
    <source>
        <dbReference type="SAM" id="MobiDB-lite"/>
    </source>
</evidence>
<evidence type="ECO:0000313" key="2">
    <source>
        <dbReference type="EMBL" id="KAF7357221.1"/>
    </source>
</evidence>
<name>A0A8H7D328_9AGAR</name>
<dbReference type="Proteomes" id="UP000623467">
    <property type="component" value="Unassembled WGS sequence"/>
</dbReference>
<reference evidence="2" key="1">
    <citation type="submission" date="2020-05" db="EMBL/GenBank/DDBJ databases">
        <title>Mycena genomes resolve the evolution of fungal bioluminescence.</title>
        <authorList>
            <person name="Tsai I.J."/>
        </authorList>
    </citation>
    <scope>NUCLEOTIDE SEQUENCE</scope>
    <source>
        <strain evidence="2">160909Yilan</strain>
    </source>
</reference>
<feature type="compositionally biased region" description="Polar residues" evidence="1">
    <location>
        <begin position="17"/>
        <end position="29"/>
    </location>
</feature>
<organism evidence="2 3">
    <name type="scientific">Mycena sanguinolenta</name>
    <dbReference type="NCBI Taxonomy" id="230812"/>
    <lineage>
        <taxon>Eukaryota</taxon>
        <taxon>Fungi</taxon>
        <taxon>Dikarya</taxon>
        <taxon>Basidiomycota</taxon>
        <taxon>Agaricomycotina</taxon>
        <taxon>Agaricomycetes</taxon>
        <taxon>Agaricomycetidae</taxon>
        <taxon>Agaricales</taxon>
        <taxon>Marasmiineae</taxon>
        <taxon>Mycenaceae</taxon>
        <taxon>Mycena</taxon>
    </lineage>
</organism>
<comment type="caution">
    <text evidence="2">The sequence shown here is derived from an EMBL/GenBank/DDBJ whole genome shotgun (WGS) entry which is preliminary data.</text>
</comment>